<reference evidence="3 4" key="1">
    <citation type="submission" date="2018-09" db="EMBL/GenBank/DDBJ databases">
        <title>Genomic Encyclopedia of Archaeal and Bacterial Type Strains, Phase II (KMG-II): from individual species to whole genera.</title>
        <authorList>
            <person name="Goeker M."/>
        </authorList>
    </citation>
    <scope>NUCLEOTIDE SEQUENCE [LARGE SCALE GENOMIC DNA]</scope>
    <source>
        <strain evidence="3 4">DSM 27148</strain>
    </source>
</reference>
<dbReference type="Pfam" id="PF00132">
    <property type="entry name" value="Hexapep"/>
    <property type="match status" value="1"/>
</dbReference>
<gene>
    <name evidence="3" type="ORF">BC643_3456</name>
</gene>
<dbReference type="InterPro" id="IPR051159">
    <property type="entry name" value="Hexapeptide_acetyltransf"/>
</dbReference>
<organism evidence="3 4">
    <name type="scientific">Mangrovibacterium diazotrophicum</name>
    <dbReference type="NCBI Taxonomy" id="1261403"/>
    <lineage>
        <taxon>Bacteria</taxon>
        <taxon>Pseudomonadati</taxon>
        <taxon>Bacteroidota</taxon>
        <taxon>Bacteroidia</taxon>
        <taxon>Marinilabiliales</taxon>
        <taxon>Prolixibacteraceae</taxon>
        <taxon>Mangrovibacterium</taxon>
    </lineage>
</organism>
<dbReference type="InterPro" id="IPR011004">
    <property type="entry name" value="Trimer_LpxA-like_sf"/>
</dbReference>
<sequence>MEAASYGRGIFNRKRLNKMSKTIFERLQAGEAVPYTDPQYRDISEVAARTTQLLVRLNATPDVEEVRKQWGEITGQPLDTSSTIQIPVYVNIGQFTRIGKNVYINHLCSMLDMGTITIEDDVLIGPKVNILTEEHPVNPKERKALSVKPVVIKRNAWIGAAATILPGVTVSENSIVAAGAVVNRDVPANTVVAGVPAKVIKHID</sequence>
<evidence type="ECO:0000256" key="2">
    <source>
        <dbReference type="ARBA" id="ARBA00022679"/>
    </source>
</evidence>
<dbReference type="Proteomes" id="UP000283387">
    <property type="component" value="Unassembled WGS sequence"/>
</dbReference>
<dbReference type="Gene3D" id="2.160.10.10">
    <property type="entry name" value="Hexapeptide repeat proteins"/>
    <property type="match status" value="1"/>
</dbReference>
<evidence type="ECO:0000313" key="3">
    <source>
        <dbReference type="EMBL" id="RKD88311.1"/>
    </source>
</evidence>
<dbReference type="EMBL" id="RAPN01000002">
    <property type="protein sequence ID" value="RKD88311.1"/>
    <property type="molecule type" value="Genomic_DNA"/>
</dbReference>
<name>A0A419VYL1_9BACT</name>
<comment type="similarity">
    <text evidence="1">Belongs to the transferase hexapeptide repeat family.</text>
</comment>
<protein>
    <submittedName>
        <fullName evidence="3">Acetyltransferase-like isoleucine patch superfamily enzyme</fullName>
    </submittedName>
</protein>
<evidence type="ECO:0000313" key="4">
    <source>
        <dbReference type="Proteomes" id="UP000283387"/>
    </source>
</evidence>
<accession>A0A419VYL1</accession>
<dbReference type="GO" id="GO:0008374">
    <property type="term" value="F:O-acyltransferase activity"/>
    <property type="evidence" value="ECO:0007669"/>
    <property type="project" value="TreeGrafter"/>
</dbReference>
<dbReference type="PANTHER" id="PTHR23416">
    <property type="entry name" value="SIALIC ACID SYNTHASE-RELATED"/>
    <property type="match status" value="1"/>
</dbReference>
<keyword evidence="2 3" id="KW-0808">Transferase</keyword>
<keyword evidence="4" id="KW-1185">Reference proteome</keyword>
<dbReference type="SUPFAM" id="SSF51161">
    <property type="entry name" value="Trimeric LpxA-like enzymes"/>
    <property type="match status" value="1"/>
</dbReference>
<evidence type="ECO:0000256" key="1">
    <source>
        <dbReference type="ARBA" id="ARBA00007274"/>
    </source>
</evidence>
<dbReference type="PANTHER" id="PTHR23416:SF23">
    <property type="entry name" value="ACETYLTRANSFERASE C18B11.09C-RELATED"/>
    <property type="match status" value="1"/>
</dbReference>
<dbReference type="AlphaFoldDB" id="A0A419VYL1"/>
<comment type="caution">
    <text evidence="3">The sequence shown here is derived from an EMBL/GenBank/DDBJ whole genome shotgun (WGS) entry which is preliminary data.</text>
</comment>
<dbReference type="InterPro" id="IPR001451">
    <property type="entry name" value="Hexapep"/>
</dbReference>
<proteinExistence type="inferred from homology"/>